<evidence type="ECO:0000313" key="6">
    <source>
        <dbReference type="Proteomes" id="UP000561271"/>
    </source>
</evidence>
<comment type="caution">
    <text evidence="4">The sequence shown here is derived from an EMBL/GenBank/DDBJ whole genome shotgun (WGS) entry which is preliminary data.</text>
</comment>
<proteinExistence type="predicted"/>
<dbReference type="Proteomes" id="UP000569018">
    <property type="component" value="Unassembled WGS sequence"/>
</dbReference>
<evidence type="ECO:0000313" key="5">
    <source>
        <dbReference type="EMBL" id="GFP38744.1"/>
    </source>
</evidence>
<sequence length="186" mass="19872">MEEVLEIVWHGRGGQGAVTAARVLAEAVIATGGYAQAFPEFGPERRGAPVRAFNRISSSPFRGYYGITRPGIVLVLDEALLESVDVTEGLLPGGIIIINTLSLRTQPKVEGGQIFVVNASGIAKECIGRPIPNAPMLGALVKVRPVVDPQSLVETFEYSLTGKMASEVVKANSRAIQRGYEEVARI</sequence>
<feature type="domain" description="Pyruvate/ketoisovalerate oxidoreductase catalytic" evidence="2">
    <location>
        <begin position="13"/>
        <end position="181"/>
    </location>
</feature>
<keyword evidence="4" id="KW-0670">Pyruvate</keyword>
<dbReference type="NCBIfam" id="TIGR02175">
    <property type="entry name" value="PorC_KorC"/>
    <property type="match status" value="1"/>
</dbReference>
<reference evidence="6 7" key="1">
    <citation type="journal article" date="2020" name="Front. Microbiol.">
        <title>Single-cell genomics of novel Actinobacteria with the Wood-Ljungdahl pathway discovered in a serpentinizing system.</title>
        <authorList>
            <person name="Merino N."/>
            <person name="Kawai M."/>
            <person name="Boyd E.S."/>
            <person name="Colman D.R."/>
            <person name="McGlynn S.E."/>
            <person name="Nealson K.H."/>
            <person name="Kurokawa K."/>
            <person name="Hongoh Y."/>
        </authorList>
    </citation>
    <scope>NUCLEOTIDE SEQUENCE [LARGE SCALE GENOMIC DNA]</scope>
    <source>
        <strain evidence="3 8">S03</strain>
        <strain evidence="4 6">S44</strain>
        <strain evidence="5 7">S47</strain>
    </source>
</reference>
<organism evidence="4 6">
    <name type="scientific">Candidatus Hakubella thermalkaliphila</name>
    <dbReference type="NCBI Taxonomy" id="2754717"/>
    <lineage>
        <taxon>Bacteria</taxon>
        <taxon>Bacillati</taxon>
        <taxon>Actinomycetota</taxon>
        <taxon>Actinomycetota incertae sedis</taxon>
        <taxon>Candidatus Hakubellales</taxon>
        <taxon>Candidatus Hakubellaceae</taxon>
        <taxon>Candidatus Hakubella</taxon>
    </lineage>
</organism>
<dbReference type="SUPFAM" id="SSF53323">
    <property type="entry name" value="Pyruvate-ferredoxin oxidoreductase, PFOR, domain III"/>
    <property type="match status" value="1"/>
</dbReference>
<evidence type="ECO:0000313" key="8">
    <source>
        <dbReference type="Proteomes" id="UP000574717"/>
    </source>
</evidence>
<dbReference type="Proteomes" id="UP000574717">
    <property type="component" value="Unassembled WGS sequence"/>
</dbReference>
<dbReference type="InterPro" id="IPR051626">
    <property type="entry name" value="Oxidoreductase_gamma_subunit"/>
</dbReference>
<protein>
    <submittedName>
        <fullName evidence="4">Pyruvate ferredoxin oxidoreductase gamma subunit</fullName>
    </submittedName>
</protein>
<dbReference type="InterPro" id="IPR019752">
    <property type="entry name" value="Pyrv/ketoisovalerate_OxRed_cat"/>
</dbReference>
<evidence type="ECO:0000313" key="3">
    <source>
        <dbReference type="EMBL" id="GFP19260.1"/>
    </source>
</evidence>
<dbReference type="EMBL" id="BLSD01000014">
    <property type="protein sequence ID" value="GFP38744.1"/>
    <property type="molecule type" value="Genomic_DNA"/>
</dbReference>
<evidence type="ECO:0000256" key="1">
    <source>
        <dbReference type="ARBA" id="ARBA00023002"/>
    </source>
</evidence>
<dbReference type="RefSeq" id="WP_176230862.1">
    <property type="nucleotide sequence ID" value="NZ_BLRU01000054.1"/>
</dbReference>
<name>A0A6V8Q0Q7_9ACTN</name>
<dbReference type="InterPro" id="IPR002869">
    <property type="entry name" value="Pyrv_flavodox_OxRed_cen"/>
</dbReference>
<accession>A0A6V8Q0Q7</accession>
<evidence type="ECO:0000313" key="4">
    <source>
        <dbReference type="EMBL" id="GFP36521.1"/>
    </source>
</evidence>
<dbReference type="InterPro" id="IPR011894">
    <property type="entry name" value="PorC_KorC"/>
</dbReference>
<evidence type="ECO:0000259" key="2">
    <source>
        <dbReference type="Pfam" id="PF01558"/>
    </source>
</evidence>
<dbReference type="PANTHER" id="PTHR43366">
    <property type="entry name" value="PYRUVATE SYNTHASE SUBUNIT PORC"/>
    <property type="match status" value="1"/>
</dbReference>
<dbReference type="Proteomes" id="UP000561271">
    <property type="component" value="Unassembled WGS sequence"/>
</dbReference>
<dbReference type="AlphaFoldDB" id="A0A6V8Q0Q7"/>
<dbReference type="EMBL" id="BLSC01000008">
    <property type="protein sequence ID" value="GFP36521.1"/>
    <property type="molecule type" value="Genomic_DNA"/>
</dbReference>
<dbReference type="EMBL" id="BLRU01000054">
    <property type="protein sequence ID" value="GFP19260.1"/>
    <property type="molecule type" value="Genomic_DNA"/>
</dbReference>
<gene>
    <name evidence="3" type="ORF">HKBW3S03_00765</name>
    <name evidence="4" type="ORF">HKBW3S44_00204</name>
    <name evidence="5" type="ORF">HKBW3S47_00445</name>
</gene>
<dbReference type="Gene3D" id="3.40.920.10">
    <property type="entry name" value="Pyruvate-ferredoxin oxidoreductase, PFOR, domain III"/>
    <property type="match status" value="1"/>
</dbReference>
<dbReference type="GO" id="GO:0016625">
    <property type="term" value="F:oxidoreductase activity, acting on the aldehyde or oxo group of donors, iron-sulfur protein as acceptor"/>
    <property type="evidence" value="ECO:0007669"/>
    <property type="project" value="InterPro"/>
</dbReference>
<keyword evidence="1" id="KW-0560">Oxidoreductase</keyword>
<dbReference type="PANTHER" id="PTHR43366:SF1">
    <property type="entry name" value="PYRUVATE SYNTHASE SUBUNIT PORC"/>
    <property type="match status" value="1"/>
</dbReference>
<evidence type="ECO:0000313" key="7">
    <source>
        <dbReference type="Proteomes" id="UP000569018"/>
    </source>
</evidence>
<dbReference type="Pfam" id="PF01558">
    <property type="entry name" value="POR"/>
    <property type="match status" value="1"/>
</dbReference>